<gene>
    <name evidence="3" type="ORF">CVIRNUC_005215</name>
</gene>
<dbReference type="Pfam" id="PF10539">
    <property type="entry name" value="Dev_Cell_Death"/>
    <property type="match status" value="1"/>
</dbReference>
<dbReference type="AlphaFoldDB" id="A0AAV1I706"/>
<dbReference type="Pfam" id="PF01344">
    <property type="entry name" value="Kelch_1"/>
    <property type="match status" value="1"/>
</dbReference>
<reference evidence="3 4" key="1">
    <citation type="submission" date="2023-10" db="EMBL/GenBank/DDBJ databases">
        <authorList>
            <person name="Maclean D."/>
            <person name="Macfadyen A."/>
        </authorList>
    </citation>
    <scope>NUCLEOTIDE SEQUENCE [LARGE SCALE GENOMIC DNA]</scope>
</reference>
<feature type="compositionally biased region" description="Low complexity" evidence="1">
    <location>
        <begin position="199"/>
        <end position="231"/>
    </location>
</feature>
<dbReference type="InterPro" id="IPR015915">
    <property type="entry name" value="Kelch-typ_b-propeller"/>
</dbReference>
<organism evidence="3 4">
    <name type="scientific">Coccomyxa viridis</name>
    <dbReference type="NCBI Taxonomy" id="1274662"/>
    <lineage>
        <taxon>Eukaryota</taxon>
        <taxon>Viridiplantae</taxon>
        <taxon>Chlorophyta</taxon>
        <taxon>core chlorophytes</taxon>
        <taxon>Trebouxiophyceae</taxon>
        <taxon>Trebouxiophyceae incertae sedis</taxon>
        <taxon>Coccomyxaceae</taxon>
        <taxon>Coccomyxa</taxon>
    </lineage>
</organism>
<dbReference type="InterPro" id="IPR013989">
    <property type="entry name" value="Dev_and_cell_death_domain"/>
</dbReference>
<dbReference type="GO" id="GO:0034976">
    <property type="term" value="P:response to endoplasmic reticulum stress"/>
    <property type="evidence" value="ECO:0007669"/>
    <property type="project" value="InterPro"/>
</dbReference>
<dbReference type="InterPro" id="IPR044832">
    <property type="entry name" value="NRP-like"/>
</dbReference>
<feature type="compositionally biased region" description="Polar residues" evidence="1">
    <location>
        <begin position="232"/>
        <end position="243"/>
    </location>
</feature>
<dbReference type="Proteomes" id="UP001314263">
    <property type="component" value="Unassembled WGS sequence"/>
</dbReference>
<evidence type="ECO:0000259" key="2">
    <source>
        <dbReference type="PROSITE" id="PS51222"/>
    </source>
</evidence>
<dbReference type="PANTHER" id="PTHR46034">
    <property type="match status" value="1"/>
</dbReference>
<dbReference type="EMBL" id="CAUYUE010000006">
    <property type="protein sequence ID" value="CAK0780901.1"/>
    <property type="molecule type" value="Genomic_DNA"/>
</dbReference>
<proteinExistence type="predicted"/>
<dbReference type="SMART" id="SM00767">
    <property type="entry name" value="DCD"/>
    <property type="match status" value="1"/>
</dbReference>
<dbReference type="InterPro" id="IPR006652">
    <property type="entry name" value="Kelch_1"/>
</dbReference>
<accession>A0AAV1I706</accession>
<evidence type="ECO:0000256" key="1">
    <source>
        <dbReference type="SAM" id="MobiDB-lite"/>
    </source>
</evidence>
<keyword evidence="4" id="KW-1185">Reference proteome</keyword>
<evidence type="ECO:0000313" key="4">
    <source>
        <dbReference type="Proteomes" id="UP001314263"/>
    </source>
</evidence>
<dbReference type="PROSITE" id="PS51222">
    <property type="entry name" value="DCD"/>
    <property type="match status" value="1"/>
</dbReference>
<comment type="caution">
    <text evidence="3">The sequence shown here is derived from an EMBL/GenBank/DDBJ whole genome shotgun (WGS) entry which is preliminary data.</text>
</comment>
<feature type="compositionally biased region" description="Low complexity" evidence="1">
    <location>
        <begin position="291"/>
        <end position="308"/>
    </location>
</feature>
<evidence type="ECO:0000313" key="3">
    <source>
        <dbReference type="EMBL" id="CAK0780901.1"/>
    </source>
</evidence>
<sequence length="757" mass="80822">MGAGRKTFSYTVDSGAENEHARWKFQSQQRLLGEALGGVIFVCNSETYQECVDGLIFGLPANHWCYIQDVNPGMPMFLYNYSTRQLHGIWESTTKGEWMLNPAAWTGNPDSKRTHYPCQVGVRPYSPCPPLEITEFKPIIRSAYYDSADPQLRNKFSLELTKPESKSLCQAFDRKAGTSGNRRPQPMPGSAAEPAPQLQRPTAAVRAAPAAQAPAAQAPAAQIPAARPSAADTPSASSLSNSDFPALGGASSSKAPAWGSKQKANSLPRVDKDGFEIVYGKGKGPRPQTVAADVPAPKAAPAAEAQPAQQPPPQIRTSPVGNGSDMGNPPEAPSTPPRARKESTAPSNGHMAPSSSAAPRTPGPPPVGGAANTETAPAIAAVHAAISAVDVAAADAVHHAFTVITSHMQRVQQDQAALAQALQASQADNVILQKELLRMRSELSQVGRAAGVPISADAPELEKLSCNQTQQAILMLGGHDSREWTTTMQLFYPALSEVHDFDSVPFTQGYGGCILLGHSVYVIGGGDGHRWNRSAYSYDLNSRAWFQVADMAQERGSLGVAEVGGLIYAMGGGTGGPNSVNLDTIEVFTPDLNAWQSGPSMHEQRFTTSGGAVNGALYVTGGFNGTAYLSTAECLDPRAGKWKLLTPMPHKRGSHMSAVLGDSLYVMGGWDGDYYLDHLEVYDTRAAKWRSAQHLSAPRAYGAPVVMDGYIYLIGGLSGQKHLDVVERYDPASDKWEDICPQQRISRSFMSAVVIDV</sequence>
<dbReference type="SUPFAM" id="SSF117281">
    <property type="entry name" value="Kelch motif"/>
    <property type="match status" value="1"/>
</dbReference>
<feature type="domain" description="DCD" evidence="2">
    <location>
        <begin position="34"/>
        <end position="174"/>
    </location>
</feature>
<name>A0AAV1I706_9CHLO</name>
<dbReference type="Gene3D" id="2.120.10.80">
    <property type="entry name" value="Kelch-type beta propeller"/>
    <property type="match status" value="1"/>
</dbReference>
<dbReference type="SMART" id="SM00612">
    <property type="entry name" value="Kelch"/>
    <property type="match status" value="5"/>
</dbReference>
<dbReference type="Pfam" id="PF24681">
    <property type="entry name" value="Kelch_KLHDC2_KLHL20_DRC7"/>
    <property type="match status" value="1"/>
</dbReference>
<feature type="region of interest" description="Disordered" evidence="1">
    <location>
        <begin position="175"/>
        <end position="372"/>
    </location>
</feature>
<protein>
    <recommendedName>
        <fullName evidence="2">DCD domain-containing protein</fullName>
    </recommendedName>
</protein>
<dbReference type="PANTHER" id="PTHR46034:SF7">
    <property type="entry name" value="INFLUENZA VIRUS NS1A-BINDING PROTEIN"/>
    <property type="match status" value="1"/>
</dbReference>